<evidence type="ECO:0000256" key="1">
    <source>
        <dbReference type="ARBA" id="ARBA00035379"/>
    </source>
</evidence>
<reference evidence="2" key="1">
    <citation type="submission" date="2021-03" db="EMBL/GenBank/DDBJ databases">
        <title>The complete chloroplast genome of Ishige okamurae.</title>
        <authorList>
            <person name="Wang X."/>
        </authorList>
    </citation>
    <scope>NUCLEOTIDE SEQUENCE</scope>
</reference>
<accession>A0A8E5XRJ5</accession>
<dbReference type="GeneID" id="68216505"/>
<dbReference type="AlphaFoldDB" id="A0A8E5XRJ5"/>
<dbReference type="Pfam" id="PF04839">
    <property type="entry name" value="PSRP-3_Ycf65"/>
    <property type="match status" value="1"/>
</dbReference>
<dbReference type="EMBL" id="MW762687">
    <property type="protein sequence ID" value="QVJ99651.1"/>
    <property type="molecule type" value="Genomic_DNA"/>
</dbReference>
<proteinExistence type="predicted"/>
<geneLocation type="chloroplast" evidence="2"/>
<sequence>MARVSNQTGINYVFKIIWGKNYLGLAVDRQIPNNLTSPITSLFFWPRENGWELLRAELSDKPWMTKEERIEILNGYTKIINYWLENVKEIEGITKLIQDSKKYKFKLVGNL</sequence>
<organism evidence="2">
    <name type="scientific">Ishige okamurae</name>
    <dbReference type="NCBI Taxonomy" id="233772"/>
    <lineage>
        <taxon>Eukaryota</taxon>
        <taxon>Sar</taxon>
        <taxon>Stramenopiles</taxon>
        <taxon>Ochrophyta</taxon>
        <taxon>PX clade</taxon>
        <taxon>Phaeophyceae</taxon>
        <taxon>Ectocarpales</taxon>
        <taxon>Ishigeaceae</taxon>
        <taxon>Ishige</taxon>
    </lineage>
</organism>
<gene>
    <name evidence="2" type="primary">ycf65</name>
</gene>
<dbReference type="GO" id="GO:0005840">
    <property type="term" value="C:ribosome"/>
    <property type="evidence" value="ECO:0007669"/>
    <property type="project" value="InterPro"/>
</dbReference>
<dbReference type="RefSeq" id="YP_010185307.1">
    <property type="nucleotide sequence ID" value="NC_058314.1"/>
</dbReference>
<name>A0A8E5XRJ5_9PHAE</name>
<dbReference type="GO" id="GO:0006412">
    <property type="term" value="P:translation"/>
    <property type="evidence" value="ECO:0007669"/>
    <property type="project" value="InterPro"/>
</dbReference>
<keyword evidence="2" id="KW-0934">Plastid</keyword>
<dbReference type="GO" id="GO:0003735">
    <property type="term" value="F:structural constituent of ribosome"/>
    <property type="evidence" value="ECO:0007669"/>
    <property type="project" value="InterPro"/>
</dbReference>
<dbReference type="PANTHER" id="PTHR35108:SF1">
    <property type="entry name" value="OS04G0461100 PROTEIN"/>
    <property type="match status" value="1"/>
</dbReference>
<evidence type="ECO:0000313" key="2">
    <source>
        <dbReference type="EMBL" id="QVJ99651.1"/>
    </source>
</evidence>
<keyword evidence="2" id="KW-0150">Chloroplast</keyword>
<dbReference type="InterPro" id="IPR006924">
    <property type="entry name" value="Ribosomal_cS23-like"/>
</dbReference>
<dbReference type="PANTHER" id="PTHR35108">
    <property type="entry name" value="30S RIBOSOMAL PROTEIN 3, CHLOROPLASTIC"/>
    <property type="match status" value="1"/>
</dbReference>
<protein>
    <recommendedName>
        <fullName evidence="1">30S ribosomal protein 3, chloroplastic</fullName>
    </recommendedName>
</protein>